<proteinExistence type="predicted"/>
<keyword evidence="1" id="KW-0479">Metal-binding</keyword>
<feature type="domain" description="Cupin type-2" evidence="2">
    <location>
        <begin position="37"/>
        <end position="104"/>
    </location>
</feature>
<evidence type="ECO:0000256" key="1">
    <source>
        <dbReference type="ARBA" id="ARBA00022723"/>
    </source>
</evidence>
<dbReference type="AlphaFoldDB" id="A0A5P2DLY5"/>
<dbReference type="InterPro" id="IPR013096">
    <property type="entry name" value="Cupin_2"/>
</dbReference>
<gene>
    <name evidence="3" type="ORF">DEJ51_16640</name>
</gene>
<dbReference type="PANTHER" id="PTHR35848">
    <property type="entry name" value="OXALATE-BINDING PROTEIN"/>
    <property type="match status" value="1"/>
</dbReference>
<sequence length="122" mass="13769">MLTKPLDREGLTHENGLDAQRLLPWPELNAPFEGSWCVIRPGTASTPHAHHEYEIFIAVAGTAVLESQGVRRPFTTGDIVHFTPGTDHRVINESGEDFEMYSVWWDLDMTQRFAARHEGVQA</sequence>
<protein>
    <submittedName>
        <fullName evidence="3">Cupin domain-containing protein</fullName>
    </submittedName>
</protein>
<dbReference type="Pfam" id="PF07883">
    <property type="entry name" value="Cupin_2"/>
    <property type="match status" value="1"/>
</dbReference>
<dbReference type="Proteomes" id="UP000324101">
    <property type="component" value="Chromosome"/>
</dbReference>
<dbReference type="InterPro" id="IPR014710">
    <property type="entry name" value="RmlC-like_jellyroll"/>
</dbReference>
<dbReference type="EMBL" id="CP029189">
    <property type="protein sequence ID" value="QES55600.1"/>
    <property type="molecule type" value="Genomic_DNA"/>
</dbReference>
<dbReference type="Gene3D" id="2.60.120.10">
    <property type="entry name" value="Jelly Rolls"/>
    <property type="match status" value="1"/>
</dbReference>
<evidence type="ECO:0000313" key="4">
    <source>
        <dbReference type="Proteomes" id="UP000324101"/>
    </source>
</evidence>
<accession>A0A5P2DLY5</accession>
<dbReference type="OrthoDB" id="3296127at2"/>
<dbReference type="CDD" id="cd06988">
    <property type="entry name" value="cupin_DddK"/>
    <property type="match status" value="1"/>
</dbReference>
<reference evidence="3 4" key="1">
    <citation type="submission" date="2018-05" db="EMBL/GenBank/DDBJ databases">
        <title>Streptomyces venezuelae.</title>
        <authorList>
            <person name="Kim W."/>
            <person name="Lee N."/>
            <person name="Cho B.-K."/>
        </authorList>
    </citation>
    <scope>NUCLEOTIDE SEQUENCE [LARGE SCALE GENOMIC DNA]</scope>
    <source>
        <strain evidence="3 4">ATCC 21018</strain>
    </source>
</reference>
<dbReference type="InterPro" id="IPR011051">
    <property type="entry name" value="RmlC_Cupin_sf"/>
</dbReference>
<dbReference type="RefSeq" id="WP_150258268.1">
    <property type="nucleotide sequence ID" value="NZ_CP029189.1"/>
</dbReference>
<dbReference type="SUPFAM" id="SSF51182">
    <property type="entry name" value="RmlC-like cupins"/>
    <property type="match status" value="1"/>
</dbReference>
<organism evidence="3 4">
    <name type="scientific">Streptomyces venezuelae</name>
    <dbReference type="NCBI Taxonomy" id="54571"/>
    <lineage>
        <taxon>Bacteria</taxon>
        <taxon>Bacillati</taxon>
        <taxon>Actinomycetota</taxon>
        <taxon>Actinomycetes</taxon>
        <taxon>Kitasatosporales</taxon>
        <taxon>Streptomycetaceae</taxon>
        <taxon>Streptomyces</taxon>
    </lineage>
</organism>
<dbReference type="GO" id="GO:0046872">
    <property type="term" value="F:metal ion binding"/>
    <property type="evidence" value="ECO:0007669"/>
    <property type="project" value="UniProtKB-KW"/>
</dbReference>
<name>A0A5P2DLY5_STRVZ</name>
<evidence type="ECO:0000313" key="3">
    <source>
        <dbReference type="EMBL" id="QES55600.1"/>
    </source>
</evidence>
<dbReference type="InterPro" id="IPR051610">
    <property type="entry name" value="GPI/OXD"/>
</dbReference>
<evidence type="ECO:0000259" key="2">
    <source>
        <dbReference type="Pfam" id="PF07883"/>
    </source>
</evidence>
<dbReference type="PANTHER" id="PTHR35848:SF6">
    <property type="entry name" value="CUPIN TYPE-2 DOMAIN-CONTAINING PROTEIN"/>
    <property type="match status" value="1"/>
</dbReference>